<dbReference type="InterPro" id="IPR050796">
    <property type="entry name" value="SCF_F-box_component"/>
</dbReference>
<dbReference type="AlphaFoldDB" id="A0AAV5M5S9"/>
<gene>
    <name evidence="2" type="ORF">SLEP1_g52299</name>
</gene>
<dbReference type="PANTHER" id="PTHR31672:SF13">
    <property type="entry name" value="F-BOX PROTEIN CPR30-LIKE"/>
    <property type="match status" value="1"/>
</dbReference>
<evidence type="ECO:0000313" key="3">
    <source>
        <dbReference type="Proteomes" id="UP001054252"/>
    </source>
</evidence>
<comment type="caution">
    <text evidence="2">The sequence shown here is derived from an EMBL/GenBank/DDBJ whole genome shotgun (WGS) entry which is preliminary data.</text>
</comment>
<dbReference type="SUPFAM" id="SSF81383">
    <property type="entry name" value="F-box domain"/>
    <property type="match status" value="1"/>
</dbReference>
<dbReference type="EMBL" id="BPVZ01000191">
    <property type="protein sequence ID" value="GKV45188.1"/>
    <property type="molecule type" value="Genomic_DNA"/>
</dbReference>
<accession>A0AAV5M5S9</accession>
<protein>
    <recommendedName>
        <fullName evidence="1">F-box domain-containing protein</fullName>
    </recommendedName>
</protein>
<evidence type="ECO:0000259" key="1">
    <source>
        <dbReference type="SMART" id="SM00256"/>
    </source>
</evidence>
<dbReference type="Pfam" id="PF08268">
    <property type="entry name" value="FBA_3"/>
    <property type="match status" value="1"/>
</dbReference>
<sequence>MSPALFPELVTDILLRLPVRSLLRFRCLSTSLCTEIDSPYFIKNHLNRSIQMGTRQKLTVFNEDFMDTTDFYTADIDDDLKAASLLNNPLKSPHHCTLICGSCNGLILLGMILKPFLGVFLGANPTMDLAIWNPFTRRYKKLPLCPVQTLPWYKQFLSFGLGYDSALDDYKVIMISHVEESNHDSFQVWVFSLKSNSWRRSRDVLPGEENCTSDKRGEIASGSWRKEFNVEEEMMIRDDVIHPLLLAYSKERKSILLLNKENGFFWYNFENKTRQKVEIPGMPEEMLEVQTYKYHVGLESLVSLGNDSAFDGAAEEVIIDD</sequence>
<keyword evidence="3" id="KW-1185">Reference proteome</keyword>
<dbReference type="Proteomes" id="UP001054252">
    <property type="component" value="Unassembled WGS sequence"/>
</dbReference>
<dbReference type="InterPro" id="IPR013187">
    <property type="entry name" value="F-box-assoc_dom_typ3"/>
</dbReference>
<name>A0AAV5M5S9_9ROSI</name>
<feature type="domain" description="F-box" evidence="1">
    <location>
        <begin position="5"/>
        <end position="45"/>
    </location>
</feature>
<dbReference type="InterPro" id="IPR001810">
    <property type="entry name" value="F-box_dom"/>
</dbReference>
<reference evidence="2 3" key="1">
    <citation type="journal article" date="2021" name="Commun. Biol.">
        <title>The genome of Shorea leprosula (Dipterocarpaceae) highlights the ecological relevance of drought in aseasonal tropical rainforests.</title>
        <authorList>
            <person name="Ng K.K.S."/>
            <person name="Kobayashi M.J."/>
            <person name="Fawcett J.A."/>
            <person name="Hatakeyama M."/>
            <person name="Paape T."/>
            <person name="Ng C.H."/>
            <person name="Ang C.C."/>
            <person name="Tnah L.H."/>
            <person name="Lee C.T."/>
            <person name="Nishiyama T."/>
            <person name="Sese J."/>
            <person name="O'Brien M.J."/>
            <person name="Copetti D."/>
            <person name="Mohd Noor M.I."/>
            <person name="Ong R.C."/>
            <person name="Putra M."/>
            <person name="Sireger I.Z."/>
            <person name="Indrioko S."/>
            <person name="Kosugi Y."/>
            <person name="Izuno A."/>
            <person name="Isagi Y."/>
            <person name="Lee S.L."/>
            <person name="Shimizu K.K."/>
        </authorList>
    </citation>
    <scope>NUCLEOTIDE SEQUENCE [LARGE SCALE GENOMIC DNA]</scope>
    <source>
        <strain evidence="2">214</strain>
    </source>
</reference>
<proteinExistence type="predicted"/>
<evidence type="ECO:0000313" key="2">
    <source>
        <dbReference type="EMBL" id="GKV45188.1"/>
    </source>
</evidence>
<dbReference type="PANTHER" id="PTHR31672">
    <property type="entry name" value="BNACNNG10540D PROTEIN"/>
    <property type="match status" value="1"/>
</dbReference>
<dbReference type="InterPro" id="IPR017451">
    <property type="entry name" value="F-box-assoc_interact_dom"/>
</dbReference>
<organism evidence="2 3">
    <name type="scientific">Rubroshorea leprosula</name>
    <dbReference type="NCBI Taxonomy" id="152421"/>
    <lineage>
        <taxon>Eukaryota</taxon>
        <taxon>Viridiplantae</taxon>
        <taxon>Streptophyta</taxon>
        <taxon>Embryophyta</taxon>
        <taxon>Tracheophyta</taxon>
        <taxon>Spermatophyta</taxon>
        <taxon>Magnoliopsida</taxon>
        <taxon>eudicotyledons</taxon>
        <taxon>Gunneridae</taxon>
        <taxon>Pentapetalae</taxon>
        <taxon>rosids</taxon>
        <taxon>malvids</taxon>
        <taxon>Malvales</taxon>
        <taxon>Dipterocarpaceae</taxon>
        <taxon>Rubroshorea</taxon>
    </lineage>
</organism>
<dbReference type="NCBIfam" id="TIGR01640">
    <property type="entry name" value="F_box_assoc_1"/>
    <property type="match status" value="1"/>
</dbReference>
<dbReference type="InterPro" id="IPR036047">
    <property type="entry name" value="F-box-like_dom_sf"/>
</dbReference>
<dbReference type="SMART" id="SM00256">
    <property type="entry name" value="FBOX"/>
    <property type="match status" value="1"/>
</dbReference>
<dbReference type="Pfam" id="PF00646">
    <property type="entry name" value="F-box"/>
    <property type="match status" value="1"/>
</dbReference>